<evidence type="ECO:0000313" key="3">
    <source>
        <dbReference type="Proteomes" id="UP000001396"/>
    </source>
</evidence>
<feature type="signal peptide" evidence="1">
    <location>
        <begin position="1"/>
        <end position="18"/>
    </location>
</feature>
<name>D3BLQ2_HETP5</name>
<protein>
    <submittedName>
        <fullName evidence="2">Uncharacterized protein</fullName>
    </submittedName>
</protein>
<dbReference type="InParanoid" id="D3BLQ2"/>
<evidence type="ECO:0000313" key="2">
    <source>
        <dbReference type="EMBL" id="EFA77503.1"/>
    </source>
</evidence>
<evidence type="ECO:0000256" key="1">
    <source>
        <dbReference type="SAM" id="SignalP"/>
    </source>
</evidence>
<proteinExistence type="predicted"/>
<dbReference type="GeneID" id="31367572"/>
<organism evidence="2 3">
    <name type="scientific">Heterostelium pallidum (strain ATCC 26659 / Pp 5 / PN500)</name>
    <name type="common">Cellular slime mold</name>
    <name type="synonym">Polysphondylium pallidum</name>
    <dbReference type="NCBI Taxonomy" id="670386"/>
    <lineage>
        <taxon>Eukaryota</taxon>
        <taxon>Amoebozoa</taxon>
        <taxon>Evosea</taxon>
        <taxon>Eumycetozoa</taxon>
        <taxon>Dictyostelia</taxon>
        <taxon>Acytosteliales</taxon>
        <taxon>Acytosteliaceae</taxon>
        <taxon>Heterostelium</taxon>
    </lineage>
</organism>
<dbReference type="AlphaFoldDB" id="D3BLQ2"/>
<sequence length="146" mass="15995">MLKYTILAIFALLALSEAAFTINVGQYNWYSDSPCSKPILVNVTFSNGQYSSFRATDGSAYLRNITLNSDSTFTGIGNLYTPGSDRITGYTTVKGVVNNPFNLLVVYNPSSSQNYPGSTQYYNLASCSNSLLSEESHDNMSTGRFE</sequence>
<keyword evidence="3" id="KW-1185">Reference proteome</keyword>
<dbReference type="OMA" id="EESHDNM"/>
<feature type="chain" id="PRO_5003041824" evidence="1">
    <location>
        <begin position="19"/>
        <end position="146"/>
    </location>
</feature>
<reference evidence="2 3" key="1">
    <citation type="journal article" date="2011" name="Genome Res.">
        <title>Phylogeny-wide analysis of social amoeba genomes highlights ancient origins for complex intercellular communication.</title>
        <authorList>
            <person name="Heidel A.J."/>
            <person name="Lawal H.M."/>
            <person name="Felder M."/>
            <person name="Schilde C."/>
            <person name="Helps N.R."/>
            <person name="Tunggal B."/>
            <person name="Rivero F."/>
            <person name="John U."/>
            <person name="Schleicher M."/>
            <person name="Eichinger L."/>
            <person name="Platzer M."/>
            <person name="Noegel A.A."/>
            <person name="Schaap P."/>
            <person name="Gloeckner G."/>
        </authorList>
    </citation>
    <scope>NUCLEOTIDE SEQUENCE [LARGE SCALE GENOMIC DNA]</scope>
    <source>
        <strain evidence="3">ATCC 26659 / Pp 5 / PN500</strain>
    </source>
</reference>
<keyword evidence="1" id="KW-0732">Signal</keyword>
<gene>
    <name evidence="2" type="ORF">PPL_12105</name>
</gene>
<accession>D3BLQ2</accession>
<dbReference type="FunCoup" id="D3BLQ2">
    <property type="interactions" value="116"/>
</dbReference>
<dbReference type="RefSeq" id="XP_020429631.1">
    <property type="nucleotide sequence ID" value="XM_020582850.1"/>
</dbReference>
<dbReference type="Proteomes" id="UP000001396">
    <property type="component" value="Unassembled WGS sequence"/>
</dbReference>
<dbReference type="EMBL" id="ADBJ01000042">
    <property type="protein sequence ID" value="EFA77503.1"/>
    <property type="molecule type" value="Genomic_DNA"/>
</dbReference>
<comment type="caution">
    <text evidence="2">The sequence shown here is derived from an EMBL/GenBank/DDBJ whole genome shotgun (WGS) entry which is preliminary data.</text>
</comment>